<dbReference type="PANTHER" id="PTHR24567">
    <property type="entry name" value="CRP FAMILY TRANSCRIPTIONAL REGULATORY PROTEIN"/>
    <property type="match status" value="1"/>
</dbReference>
<dbReference type="InterPro" id="IPR014710">
    <property type="entry name" value="RmlC-like_jellyroll"/>
</dbReference>
<keyword evidence="3" id="KW-0804">Transcription</keyword>
<dbReference type="Gene3D" id="1.10.10.10">
    <property type="entry name" value="Winged helix-like DNA-binding domain superfamily/Winged helix DNA-binding domain"/>
    <property type="match status" value="1"/>
</dbReference>
<dbReference type="PRINTS" id="PR00034">
    <property type="entry name" value="HTHCRP"/>
</dbReference>
<comment type="caution">
    <text evidence="6">The sequence shown here is derived from an EMBL/GenBank/DDBJ whole genome shotgun (WGS) entry which is preliminary data.</text>
</comment>
<dbReference type="InterPro" id="IPR036388">
    <property type="entry name" value="WH-like_DNA-bd_sf"/>
</dbReference>
<feature type="domain" description="Cyclic nucleotide-binding" evidence="4">
    <location>
        <begin position="43"/>
        <end position="112"/>
    </location>
</feature>
<evidence type="ECO:0000313" key="7">
    <source>
        <dbReference type="Proteomes" id="UP001181622"/>
    </source>
</evidence>
<dbReference type="SUPFAM" id="SSF46785">
    <property type="entry name" value="Winged helix' DNA-binding domain"/>
    <property type="match status" value="1"/>
</dbReference>
<keyword evidence="2" id="KW-0238">DNA-binding</keyword>
<name>A0ABU1DGQ2_9HYPH</name>
<evidence type="ECO:0000256" key="3">
    <source>
        <dbReference type="ARBA" id="ARBA00023163"/>
    </source>
</evidence>
<dbReference type="InterPro" id="IPR050397">
    <property type="entry name" value="Env_Response_Regulators"/>
</dbReference>
<dbReference type="Pfam" id="PF00027">
    <property type="entry name" value="cNMP_binding"/>
    <property type="match status" value="1"/>
</dbReference>
<dbReference type="Gene3D" id="2.60.120.10">
    <property type="entry name" value="Jelly Rolls"/>
    <property type="match status" value="1"/>
</dbReference>
<dbReference type="RefSeq" id="WP_375338312.1">
    <property type="nucleotide sequence ID" value="NZ_JADBEO010000022.1"/>
</dbReference>
<evidence type="ECO:0000259" key="4">
    <source>
        <dbReference type="PROSITE" id="PS50042"/>
    </source>
</evidence>
<dbReference type="Proteomes" id="UP001181622">
    <property type="component" value="Unassembled WGS sequence"/>
</dbReference>
<protein>
    <submittedName>
        <fullName evidence="6">Helix-turn-helix domain-containing protein</fullName>
    </submittedName>
</protein>
<dbReference type="InterPro" id="IPR012318">
    <property type="entry name" value="HTH_CRP"/>
</dbReference>
<evidence type="ECO:0000313" key="6">
    <source>
        <dbReference type="EMBL" id="MDR4307269.1"/>
    </source>
</evidence>
<dbReference type="EMBL" id="JADBEO010000022">
    <property type="protein sequence ID" value="MDR4307269.1"/>
    <property type="molecule type" value="Genomic_DNA"/>
</dbReference>
<dbReference type="PROSITE" id="PS50042">
    <property type="entry name" value="CNMP_BINDING_3"/>
    <property type="match status" value="1"/>
</dbReference>
<dbReference type="Pfam" id="PF13545">
    <property type="entry name" value="HTH_Crp_2"/>
    <property type="match status" value="1"/>
</dbReference>
<dbReference type="SUPFAM" id="SSF51206">
    <property type="entry name" value="cAMP-binding domain-like"/>
    <property type="match status" value="1"/>
</dbReference>
<sequence length="255" mass="27587">MTNTCETDAALSCTADAGGPGPSRCGHATTNVCASCRVKDISVCAALDPGELTALSAMSEKSVLAAKETLFLQGDVADAVYNVTCGMLRLYKLLPDGRRQIVGFLLPGDFVGLSLSERFGFSADAIETVSACRLDRATFARFVDLKPHLLRRLHEAATHELTVAQDHMVLLGRRSAEEKVAAFLLSMRERLRRLGGSSVTIPLPMTRQDLADHLGLTLETVSRVISRLARDRIILVVPDGIRILDLSRLERLGAS</sequence>
<dbReference type="InterPro" id="IPR036390">
    <property type="entry name" value="WH_DNA-bd_sf"/>
</dbReference>
<keyword evidence="1" id="KW-0805">Transcription regulation</keyword>
<evidence type="ECO:0000256" key="2">
    <source>
        <dbReference type="ARBA" id="ARBA00023125"/>
    </source>
</evidence>
<keyword evidence="7" id="KW-1185">Reference proteome</keyword>
<proteinExistence type="predicted"/>
<dbReference type="InterPro" id="IPR000595">
    <property type="entry name" value="cNMP-bd_dom"/>
</dbReference>
<dbReference type="PANTHER" id="PTHR24567:SF75">
    <property type="entry name" value="FUMARATE AND NITRATE REDUCTION REGULATORY PROTEIN"/>
    <property type="match status" value="1"/>
</dbReference>
<accession>A0ABU1DGQ2</accession>
<reference evidence="6" key="1">
    <citation type="submission" date="2020-10" db="EMBL/GenBank/DDBJ databases">
        <authorList>
            <person name="Abbas A."/>
            <person name="Razzaq R."/>
            <person name="Waqas M."/>
            <person name="Abbas N."/>
            <person name="Nielsen T.K."/>
            <person name="Hansen L.H."/>
            <person name="Hussain S."/>
            <person name="Shahid M."/>
        </authorList>
    </citation>
    <scope>NUCLEOTIDE SEQUENCE</scope>
    <source>
        <strain evidence="6">S14</strain>
    </source>
</reference>
<gene>
    <name evidence="6" type="ORF">IHQ68_11630</name>
</gene>
<dbReference type="PROSITE" id="PS51063">
    <property type="entry name" value="HTH_CRP_2"/>
    <property type="match status" value="1"/>
</dbReference>
<dbReference type="SMART" id="SM00100">
    <property type="entry name" value="cNMP"/>
    <property type="match status" value="1"/>
</dbReference>
<dbReference type="CDD" id="cd00038">
    <property type="entry name" value="CAP_ED"/>
    <property type="match status" value="1"/>
</dbReference>
<feature type="domain" description="HTH crp-type" evidence="5">
    <location>
        <begin position="174"/>
        <end position="247"/>
    </location>
</feature>
<dbReference type="SMART" id="SM00419">
    <property type="entry name" value="HTH_CRP"/>
    <property type="match status" value="1"/>
</dbReference>
<organism evidence="6 7">
    <name type="scientific">Chelatococcus sambhunathii</name>
    <dbReference type="NCBI Taxonomy" id="363953"/>
    <lineage>
        <taxon>Bacteria</taxon>
        <taxon>Pseudomonadati</taxon>
        <taxon>Pseudomonadota</taxon>
        <taxon>Alphaproteobacteria</taxon>
        <taxon>Hyphomicrobiales</taxon>
        <taxon>Chelatococcaceae</taxon>
        <taxon>Chelatococcus</taxon>
    </lineage>
</organism>
<dbReference type="CDD" id="cd00092">
    <property type="entry name" value="HTH_CRP"/>
    <property type="match status" value="1"/>
</dbReference>
<dbReference type="InterPro" id="IPR018490">
    <property type="entry name" value="cNMP-bd_dom_sf"/>
</dbReference>
<evidence type="ECO:0000259" key="5">
    <source>
        <dbReference type="PROSITE" id="PS51063"/>
    </source>
</evidence>
<evidence type="ECO:0000256" key="1">
    <source>
        <dbReference type="ARBA" id="ARBA00023015"/>
    </source>
</evidence>